<feature type="region of interest" description="Disordered" evidence="2">
    <location>
        <begin position="406"/>
        <end position="429"/>
    </location>
</feature>
<evidence type="ECO:0000313" key="3">
    <source>
        <dbReference type="EMBL" id="KRX14927.1"/>
    </source>
</evidence>
<dbReference type="EMBL" id="JYDL01000145">
    <property type="protein sequence ID" value="KRX14927.1"/>
    <property type="molecule type" value="Genomic_DNA"/>
</dbReference>
<feature type="coiled-coil region" evidence="1">
    <location>
        <begin position="151"/>
        <end position="181"/>
    </location>
</feature>
<dbReference type="Proteomes" id="UP000054630">
    <property type="component" value="Unassembled WGS sequence"/>
</dbReference>
<evidence type="ECO:0000256" key="1">
    <source>
        <dbReference type="SAM" id="Coils"/>
    </source>
</evidence>
<comment type="caution">
    <text evidence="3">The sequence shown here is derived from an EMBL/GenBank/DDBJ whole genome shotgun (WGS) entry which is preliminary data.</text>
</comment>
<reference evidence="3 4" key="1">
    <citation type="submission" date="2015-01" db="EMBL/GenBank/DDBJ databases">
        <title>Evolution of Trichinella species and genotypes.</title>
        <authorList>
            <person name="Korhonen P.K."/>
            <person name="Edoardo P."/>
            <person name="Giuseppe L.R."/>
            <person name="Gasser R.B."/>
        </authorList>
    </citation>
    <scope>NUCLEOTIDE SEQUENCE [LARGE SCALE GENOMIC DNA]</scope>
    <source>
        <strain evidence="3">ISS37</strain>
    </source>
</reference>
<dbReference type="AlphaFoldDB" id="A0A0V0RKG6"/>
<gene>
    <name evidence="3" type="ORF">T07_1013</name>
</gene>
<feature type="compositionally biased region" description="Polar residues" evidence="2">
    <location>
        <begin position="406"/>
        <end position="422"/>
    </location>
</feature>
<feature type="non-terminal residue" evidence="3">
    <location>
        <position position="1"/>
    </location>
</feature>
<feature type="coiled-coil region" evidence="1">
    <location>
        <begin position="313"/>
        <end position="377"/>
    </location>
</feature>
<protein>
    <submittedName>
        <fullName evidence="3">Uncharacterized protein</fullName>
    </submittedName>
</protein>
<dbReference type="OrthoDB" id="5919645at2759"/>
<keyword evidence="4" id="KW-1185">Reference proteome</keyword>
<evidence type="ECO:0000313" key="4">
    <source>
        <dbReference type="Proteomes" id="UP000054630"/>
    </source>
</evidence>
<keyword evidence="1" id="KW-0175">Coiled coil</keyword>
<name>A0A0V0RKG6_9BILA</name>
<organism evidence="3 4">
    <name type="scientific">Trichinella nelsoni</name>
    <dbReference type="NCBI Taxonomy" id="6336"/>
    <lineage>
        <taxon>Eukaryota</taxon>
        <taxon>Metazoa</taxon>
        <taxon>Ecdysozoa</taxon>
        <taxon>Nematoda</taxon>
        <taxon>Enoplea</taxon>
        <taxon>Dorylaimia</taxon>
        <taxon>Trichinellida</taxon>
        <taxon>Trichinellidae</taxon>
        <taxon>Trichinella</taxon>
    </lineage>
</organism>
<accession>A0A0V0RKG6</accession>
<evidence type="ECO:0000256" key="2">
    <source>
        <dbReference type="SAM" id="MobiDB-lite"/>
    </source>
</evidence>
<proteinExistence type="predicted"/>
<sequence length="429" mass="49984">LYATTVEKYVPTCRSVRLIDYYGIYWAVAAESSVSVNVTTHMDRPERCRISTSCESFFSFDNTAAGCRFLADQVEKEKKKQWKFEEQKDDDDTETLPRDDDDHQYYCSVSSASASPQSADGGCANCRLLRDKLVRTKRLLTEIDSTVRRLAEQHRVRADELTDARQRLRLAEQRRRLVEQKLEQPSALLAKENVDLRGQLAETRAYFERLDLESDQRIADMTNLLEQFQDALADKERQLFVAYAQLDHNRKQVEQYAAKIRHADAHAATQQDIIEGLQNQLDKQKAKSRACSKHRDDLLLKSASLSHELVWFKRETMREREYIRQQIEQLRRHVGQQRQLTTADDHQQLDANMLITLRDKIREVEEAIDEREMASRMLQLRLDDLKLGSEQQQQQLSQLNYRHSFDQGSNVASGPATRSNRLYKSVRLK</sequence>